<evidence type="ECO:0000256" key="1">
    <source>
        <dbReference type="SAM" id="MobiDB-lite"/>
    </source>
</evidence>
<feature type="region of interest" description="Disordered" evidence="1">
    <location>
        <begin position="158"/>
        <end position="199"/>
    </location>
</feature>
<evidence type="ECO:0000313" key="3">
    <source>
        <dbReference type="Proteomes" id="UP000765509"/>
    </source>
</evidence>
<gene>
    <name evidence="2" type="ORF">O181_124686</name>
</gene>
<evidence type="ECO:0000313" key="2">
    <source>
        <dbReference type="EMBL" id="MBW0584971.1"/>
    </source>
</evidence>
<feature type="compositionally biased region" description="Basic and acidic residues" evidence="1">
    <location>
        <begin position="185"/>
        <end position="199"/>
    </location>
</feature>
<name>A0A9Q3KQX6_9BASI</name>
<proteinExistence type="predicted"/>
<dbReference type="Proteomes" id="UP000765509">
    <property type="component" value="Unassembled WGS sequence"/>
</dbReference>
<accession>A0A9Q3KQX6</accession>
<dbReference type="AlphaFoldDB" id="A0A9Q3KQX6"/>
<organism evidence="2 3">
    <name type="scientific">Austropuccinia psidii MF-1</name>
    <dbReference type="NCBI Taxonomy" id="1389203"/>
    <lineage>
        <taxon>Eukaryota</taxon>
        <taxon>Fungi</taxon>
        <taxon>Dikarya</taxon>
        <taxon>Basidiomycota</taxon>
        <taxon>Pucciniomycotina</taxon>
        <taxon>Pucciniomycetes</taxon>
        <taxon>Pucciniales</taxon>
        <taxon>Sphaerophragmiaceae</taxon>
        <taxon>Austropuccinia</taxon>
    </lineage>
</organism>
<reference evidence="2" key="1">
    <citation type="submission" date="2021-03" db="EMBL/GenBank/DDBJ databases">
        <title>Draft genome sequence of rust myrtle Austropuccinia psidii MF-1, a brazilian biotype.</title>
        <authorList>
            <person name="Quecine M.C."/>
            <person name="Pachon D.M.R."/>
            <person name="Bonatelli M.L."/>
            <person name="Correr F.H."/>
            <person name="Franceschini L.M."/>
            <person name="Leite T.F."/>
            <person name="Margarido G.R.A."/>
            <person name="Almeida C.A."/>
            <person name="Ferrarezi J.A."/>
            <person name="Labate C.A."/>
        </authorList>
    </citation>
    <scope>NUCLEOTIDE SEQUENCE</scope>
    <source>
        <strain evidence="2">MF-1</strain>
    </source>
</reference>
<protein>
    <submittedName>
        <fullName evidence="2">Uncharacterized protein</fullName>
    </submittedName>
</protein>
<feature type="region of interest" description="Disordered" evidence="1">
    <location>
        <begin position="1"/>
        <end position="24"/>
    </location>
</feature>
<keyword evidence="3" id="KW-1185">Reference proteome</keyword>
<sequence>MALVSSSKPCKSRSGCVHDSGSESSKEYVQTQAPLGLNIPLTAAIASSMNVSGLKIDLGNPGAQTLSTWSIPNIVTPIPLNPTNTQMHVSEGPVRTPEISSKAYLQSKFSCEFLLDSGWNPVTSQDPFGENMAPKGKSVQSQEPIEDCDELYESSPLVHKEKVTGRHHPYASKPRTAHASSSRETMVDEKDEKMSLTQS</sequence>
<comment type="caution">
    <text evidence="2">The sequence shown here is derived from an EMBL/GenBank/DDBJ whole genome shotgun (WGS) entry which is preliminary data.</text>
</comment>
<dbReference type="EMBL" id="AVOT02119556">
    <property type="protein sequence ID" value="MBW0584971.1"/>
    <property type="molecule type" value="Genomic_DNA"/>
</dbReference>